<feature type="domain" description="EGF-like" evidence="2">
    <location>
        <begin position="156"/>
        <end position="192"/>
    </location>
</feature>
<dbReference type="Gene3D" id="2.10.25.10">
    <property type="entry name" value="Laminin"/>
    <property type="match status" value="1"/>
</dbReference>
<accession>A0A2B4QZR2</accession>
<comment type="caution">
    <text evidence="3">The sequence shown here is derived from an EMBL/GenBank/DDBJ whole genome shotgun (WGS) entry which is preliminary data.</text>
</comment>
<protein>
    <submittedName>
        <fullName evidence="3">Protein jagged-1b</fullName>
    </submittedName>
</protein>
<dbReference type="PROSITE" id="PS00022">
    <property type="entry name" value="EGF_1"/>
    <property type="match status" value="1"/>
</dbReference>
<dbReference type="FunFam" id="2.10.25.10:FF:000610">
    <property type="entry name" value="protein HEG homolog 1 isoform X1"/>
    <property type="match status" value="1"/>
</dbReference>
<dbReference type="Pfam" id="PF00008">
    <property type="entry name" value="EGF"/>
    <property type="match status" value="1"/>
</dbReference>
<dbReference type="CDD" id="cd00054">
    <property type="entry name" value="EGF_CA"/>
    <property type="match status" value="1"/>
</dbReference>
<dbReference type="OrthoDB" id="5980124at2759"/>
<dbReference type="SUPFAM" id="SSF57196">
    <property type="entry name" value="EGF/Laminin"/>
    <property type="match status" value="1"/>
</dbReference>
<dbReference type="PROSITE" id="PS50026">
    <property type="entry name" value="EGF_3"/>
    <property type="match status" value="1"/>
</dbReference>
<dbReference type="STRING" id="50429.A0A2B4QZR2"/>
<organism evidence="3 4">
    <name type="scientific">Stylophora pistillata</name>
    <name type="common">Smooth cauliflower coral</name>
    <dbReference type="NCBI Taxonomy" id="50429"/>
    <lineage>
        <taxon>Eukaryota</taxon>
        <taxon>Metazoa</taxon>
        <taxon>Cnidaria</taxon>
        <taxon>Anthozoa</taxon>
        <taxon>Hexacorallia</taxon>
        <taxon>Scleractinia</taxon>
        <taxon>Astrocoeniina</taxon>
        <taxon>Pocilloporidae</taxon>
        <taxon>Stylophora</taxon>
    </lineage>
</organism>
<feature type="disulfide bond" evidence="1">
    <location>
        <begin position="182"/>
        <end position="191"/>
    </location>
</feature>
<dbReference type="EMBL" id="LSMT01002050">
    <property type="protein sequence ID" value="PFX11664.1"/>
    <property type="molecule type" value="Genomic_DNA"/>
</dbReference>
<sequence>MRISISFNASAMIKKRFEHRTTPSDLHVARSGLKKPTQTLAGTMELDQEYDNAYDDINSEESRALKTNLNRVLIPFFRAKFPDLIGIKYKRFFNGSVGVDYELIFPTTSNVTANNIVQALKDGNGTEELGFLNLTGDITVTKQVVQTTVIPTGTTELSACNPNPCANYGTCIVDGETFKCTCTRAFEGKTCLS</sequence>
<keyword evidence="1" id="KW-1015">Disulfide bond</keyword>
<comment type="caution">
    <text evidence="1">Lacks conserved residue(s) required for the propagation of feature annotation.</text>
</comment>
<feature type="non-terminal residue" evidence="3">
    <location>
        <position position="193"/>
    </location>
</feature>
<evidence type="ECO:0000313" key="4">
    <source>
        <dbReference type="Proteomes" id="UP000225706"/>
    </source>
</evidence>
<gene>
    <name evidence="3" type="primary">jag1b</name>
    <name evidence="3" type="ORF">AWC38_SpisGene24517</name>
</gene>
<dbReference type="InterPro" id="IPR000742">
    <property type="entry name" value="EGF"/>
</dbReference>
<keyword evidence="1" id="KW-0245">EGF-like domain</keyword>
<evidence type="ECO:0000313" key="3">
    <source>
        <dbReference type="EMBL" id="PFX11664.1"/>
    </source>
</evidence>
<proteinExistence type="predicted"/>
<evidence type="ECO:0000256" key="1">
    <source>
        <dbReference type="PROSITE-ProRule" id="PRU00076"/>
    </source>
</evidence>
<reference evidence="4" key="1">
    <citation type="journal article" date="2017" name="bioRxiv">
        <title>Comparative analysis of the genomes of Stylophora pistillata and Acropora digitifera provides evidence for extensive differences between species of corals.</title>
        <authorList>
            <person name="Voolstra C.R."/>
            <person name="Li Y."/>
            <person name="Liew Y.J."/>
            <person name="Baumgarten S."/>
            <person name="Zoccola D."/>
            <person name="Flot J.-F."/>
            <person name="Tambutte S."/>
            <person name="Allemand D."/>
            <person name="Aranda M."/>
        </authorList>
    </citation>
    <scope>NUCLEOTIDE SEQUENCE [LARGE SCALE GENOMIC DNA]</scope>
</reference>
<name>A0A2B4QZR2_STYPI</name>
<dbReference type="Proteomes" id="UP000225706">
    <property type="component" value="Unassembled WGS sequence"/>
</dbReference>
<keyword evidence="4" id="KW-1185">Reference proteome</keyword>
<dbReference type="AlphaFoldDB" id="A0A2B4QZR2"/>
<evidence type="ECO:0000259" key="2">
    <source>
        <dbReference type="PROSITE" id="PS50026"/>
    </source>
</evidence>